<dbReference type="CDD" id="cd00827">
    <property type="entry name" value="init_cond_enzymes"/>
    <property type="match status" value="1"/>
</dbReference>
<dbReference type="GO" id="GO:0006633">
    <property type="term" value="P:fatty acid biosynthetic process"/>
    <property type="evidence" value="ECO:0007669"/>
    <property type="project" value="InterPro"/>
</dbReference>
<evidence type="ECO:0000259" key="4">
    <source>
        <dbReference type="Pfam" id="PF08541"/>
    </source>
</evidence>
<evidence type="ECO:0000259" key="5">
    <source>
        <dbReference type="Pfam" id="PF08545"/>
    </source>
</evidence>
<dbReference type="InterPro" id="IPR016039">
    <property type="entry name" value="Thiolase-like"/>
</dbReference>
<accession>A0A0L0JM85</accession>
<evidence type="ECO:0000313" key="7">
    <source>
        <dbReference type="Proteomes" id="UP000037151"/>
    </source>
</evidence>
<dbReference type="InterPro" id="IPR013751">
    <property type="entry name" value="ACP_syn_III_N"/>
</dbReference>
<organism evidence="6 7">
    <name type="scientific">Streptomyces acidiscabies</name>
    <dbReference type="NCBI Taxonomy" id="42234"/>
    <lineage>
        <taxon>Bacteria</taxon>
        <taxon>Bacillati</taxon>
        <taxon>Actinomycetota</taxon>
        <taxon>Actinomycetes</taxon>
        <taxon>Kitasatosporales</taxon>
        <taxon>Streptomycetaceae</taxon>
        <taxon>Streptomyces</taxon>
    </lineage>
</organism>
<dbReference type="PANTHER" id="PTHR34069">
    <property type="entry name" value="3-OXOACYL-[ACYL-CARRIER-PROTEIN] SYNTHASE 3"/>
    <property type="match status" value="1"/>
</dbReference>
<evidence type="ECO:0000313" key="6">
    <source>
        <dbReference type="EMBL" id="KND26554.1"/>
    </source>
</evidence>
<dbReference type="PATRIC" id="fig|42234.21.peg.7528"/>
<dbReference type="Gene3D" id="3.40.47.10">
    <property type="match status" value="2"/>
</dbReference>
<proteinExistence type="predicted"/>
<sequence>MVEITSEVYVRSVGSCLPPRMSTRQAVDQGLYEAGDLEFMGLTGTLVAGADLSPAHMATAAASTALERAGIGSAELDSVIHSSVFQPGPDGWSLPGYILRELGGGNAGVIELRTGCSGMLSAMELAVGQLTGAQRHGSVLLTAADHMGPWLERWPSDVYLPGDAGSAMVLGTTGGFARIRSITSGTVPQLERMNRGDEPLHPPGPRGFVDLRTRHASVTEHMADREAAELMAALNTELAERAITEAGLKAADITRAVYHNMAGFIVDFFLSRIGLSMEQSSWEFGRTVGHLGCSDQAVALEHLLLGGELAPGDHVLLCGASAGFATVCVVLEIVEVPSWPALAIG</sequence>
<dbReference type="Pfam" id="PF08541">
    <property type="entry name" value="ACP_syn_III_C"/>
    <property type="match status" value="1"/>
</dbReference>
<dbReference type="GO" id="GO:0044550">
    <property type="term" value="P:secondary metabolite biosynthetic process"/>
    <property type="evidence" value="ECO:0007669"/>
    <property type="project" value="TreeGrafter"/>
</dbReference>
<comment type="caution">
    <text evidence="6">The sequence shown here is derived from an EMBL/GenBank/DDBJ whole genome shotgun (WGS) entry which is preliminary data.</text>
</comment>
<protein>
    <recommendedName>
        <fullName evidence="8">Beta-ketoacyl-[acyl-carrier-protein] synthase III</fullName>
    </recommendedName>
</protein>
<feature type="domain" description="Beta-ketoacyl-[acyl-carrier-protein] synthase III C-terminal" evidence="4">
    <location>
        <begin position="244"/>
        <end position="333"/>
    </location>
</feature>
<dbReference type="Pfam" id="PF08545">
    <property type="entry name" value="ACP_syn_III"/>
    <property type="match status" value="1"/>
</dbReference>
<evidence type="ECO:0000256" key="2">
    <source>
        <dbReference type="ARBA" id="ARBA00022679"/>
    </source>
</evidence>
<dbReference type="GO" id="GO:0004315">
    <property type="term" value="F:3-oxoacyl-[acyl-carrier-protein] synthase activity"/>
    <property type="evidence" value="ECO:0007669"/>
    <property type="project" value="InterPro"/>
</dbReference>
<name>A0A0L0JM85_9ACTN</name>
<feature type="domain" description="Beta-ketoacyl-[acyl-carrier-protein] synthase III N-terminal" evidence="5">
    <location>
        <begin position="111"/>
        <end position="174"/>
    </location>
</feature>
<keyword evidence="1" id="KW-0963">Cytoplasm</keyword>
<keyword evidence="3" id="KW-0012">Acyltransferase</keyword>
<dbReference type="InterPro" id="IPR013747">
    <property type="entry name" value="ACP_syn_III_C"/>
</dbReference>
<evidence type="ECO:0000256" key="3">
    <source>
        <dbReference type="ARBA" id="ARBA00023315"/>
    </source>
</evidence>
<dbReference type="PANTHER" id="PTHR34069:SF2">
    <property type="entry name" value="BETA-KETOACYL-[ACYL-CARRIER-PROTEIN] SYNTHASE III"/>
    <property type="match status" value="1"/>
</dbReference>
<keyword evidence="2" id="KW-0808">Transferase</keyword>
<reference evidence="7" key="1">
    <citation type="submission" date="2014-07" db="EMBL/GenBank/DDBJ databases">
        <title>Genome sequencing of plant-pathogenic Streptomyces species.</title>
        <authorList>
            <person name="Harrison J."/>
            <person name="Sapp M."/>
            <person name="Thwaites R."/>
            <person name="Studholme D.J."/>
        </authorList>
    </citation>
    <scope>NUCLEOTIDE SEQUENCE [LARGE SCALE GENOMIC DNA]</scope>
    <source>
        <strain evidence="7">NCPPB 4445</strain>
    </source>
</reference>
<evidence type="ECO:0000256" key="1">
    <source>
        <dbReference type="ARBA" id="ARBA00022490"/>
    </source>
</evidence>
<dbReference type="Proteomes" id="UP000037151">
    <property type="component" value="Unassembled WGS sequence"/>
</dbReference>
<gene>
    <name evidence="6" type="ORF">IQ63_36570</name>
</gene>
<evidence type="ECO:0008006" key="8">
    <source>
        <dbReference type="Google" id="ProtNLM"/>
    </source>
</evidence>
<dbReference type="AlphaFoldDB" id="A0A0L0JM85"/>
<dbReference type="SUPFAM" id="SSF53901">
    <property type="entry name" value="Thiolase-like"/>
    <property type="match status" value="1"/>
</dbReference>
<dbReference type="EMBL" id="JPPY01000208">
    <property type="protein sequence ID" value="KND26554.1"/>
    <property type="molecule type" value="Genomic_DNA"/>
</dbReference>